<evidence type="ECO:0000313" key="2">
    <source>
        <dbReference type="WBParaSite" id="nRc.2.0.1.t20382-RA"/>
    </source>
</evidence>
<dbReference type="AlphaFoldDB" id="A0A915J3V0"/>
<accession>A0A915J3V0</accession>
<name>A0A915J3V0_ROMCU</name>
<evidence type="ECO:0000313" key="1">
    <source>
        <dbReference type="Proteomes" id="UP000887565"/>
    </source>
</evidence>
<organism evidence="1 2">
    <name type="scientific">Romanomermis culicivorax</name>
    <name type="common">Nematode worm</name>
    <dbReference type="NCBI Taxonomy" id="13658"/>
    <lineage>
        <taxon>Eukaryota</taxon>
        <taxon>Metazoa</taxon>
        <taxon>Ecdysozoa</taxon>
        <taxon>Nematoda</taxon>
        <taxon>Enoplea</taxon>
        <taxon>Dorylaimia</taxon>
        <taxon>Mermithida</taxon>
        <taxon>Mermithoidea</taxon>
        <taxon>Mermithidae</taxon>
        <taxon>Romanomermis</taxon>
    </lineage>
</organism>
<protein>
    <submittedName>
        <fullName evidence="2">Uncharacterized protein</fullName>
    </submittedName>
</protein>
<dbReference type="Proteomes" id="UP000887565">
    <property type="component" value="Unplaced"/>
</dbReference>
<keyword evidence="1" id="KW-1185">Reference proteome</keyword>
<dbReference type="WBParaSite" id="nRc.2.0.1.t20382-RA">
    <property type="protein sequence ID" value="nRc.2.0.1.t20382-RA"/>
    <property type="gene ID" value="nRc.2.0.1.g20382"/>
</dbReference>
<sequence length="87" mass="9637">MQQSANADASVHHYSHKAKNVCLIHKTIPDYLISAAIMHESGKSKSFPFSVFLPDTNESLWGQTKLIIFPTKAASQWIGKPWVSPNG</sequence>
<proteinExistence type="predicted"/>
<reference evidence="2" key="1">
    <citation type="submission" date="2022-11" db="UniProtKB">
        <authorList>
            <consortium name="WormBaseParasite"/>
        </authorList>
    </citation>
    <scope>IDENTIFICATION</scope>
</reference>